<dbReference type="OrthoDB" id="9811754at2"/>
<evidence type="ECO:0000256" key="1">
    <source>
        <dbReference type="SAM" id="Phobius"/>
    </source>
</evidence>
<dbReference type="Pfam" id="PF25917">
    <property type="entry name" value="BSH_RND"/>
    <property type="match status" value="1"/>
</dbReference>
<organism evidence="3 4">
    <name type="scientific">Novosphingobium lindaniclasticum LE124</name>
    <dbReference type="NCBI Taxonomy" id="1096930"/>
    <lineage>
        <taxon>Bacteria</taxon>
        <taxon>Pseudomonadati</taxon>
        <taxon>Pseudomonadota</taxon>
        <taxon>Alphaproteobacteria</taxon>
        <taxon>Sphingomonadales</taxon>
        <taxon>Sphingomonadaceae</taxon>
        <taxon>Novosphingobium</taxon>
    </lineage>
</organism>
<feature type="domain" description="Multidrug resistance protein MdtA-like barrel-sandwich hybrid" evidence="2">
    <location>
        <begin position="69"/>
        <end position="266"/>
    </location>
</feature>
<dbReference type="EMBL" id="ATHL01000153">
    <property type="protein sequence ID" value="EQB07603.1"/>
    <property type="molecule type" value="Genomic_DNA"/>
</dbReference>
<protein>
    <recommendedName>
        <fullName evidence="2">Multidrug resistance protein MdtA-like barrel-sandwich hybrid domain-containing protein</fullName>
    </recommendedName>
</protein>
<keyword evidence="4" id="KW-1185">Reference proteome</keyword>
<keyword evidence="1" id="KW-0812">Transmembrane</keyword>
<keyword evidence="1" id="KW-0472">Membrane</keyword>
<feature type="transmembrane region" description="Helical" evidence="1">
    <location>
        <begin position="29"/>
        <end position="50"/>
    </location>
</feature>
<gene>
    <name evidence="3" type="ORF">L284_22355</name>
</gene>
<dbReference type="RefSeq" id="WP_021236134.1">
    <property type="nucleotide sequence ID" value="NZ_ATHL01000153.1"/>
</dbReference>
<dbReference type="SUPFAM" id="SSF111369">
    <property type="entry name" value="HlyD-like secretion proteins"/>
    <property type="match status" value="2"/>
</dbReference>
<evidence type="ECO:0000313" key="3">
    <source>
        <dbReference type="EMBL" id="EQB07603.1"/>
    </source>
</evidence>
<dbReference type="PANTHER" id="PTHR30386:SF24">
    <property type="entry name" value="MULTIDRUG RESISTANCE EFFLUX PUMP"/>
    <property type="match status" value="1"/>
</dbReference>
<dbReference type="eggNOG" id="COG1566">
    <property type="taxonomic scope" value="Bacteria"/>
</dbReference>
<dbReference type="InterPro" id="IPR058625">
    <property type="entry name" value="MdtA-like_BSH"/>
</dbReference>
<evidence type="ECO:0000313" key="4">
    <source>
        <dbReference type="Proteomes" id="UP000015527"/>
    </source>
</evidence>
<dbReference type="Gene3D" id="1.10.287.470">
    <property type="entry name" value="Helix hairpin bin"/>
    <property type="match status" value="1"/>
</dbReference>
<proteinExistence type="predicted"/>
<sequence>MSHPSAAIQSPAVLAPPSDVWQAPRSNPITTAILTAVLIASVGIILRVWGLGPFADPSVRSDDALVRGRTVIVSPQVSGYVRKVPVKDYDTVRRGQLLALIDDDIYRAKVLQAQANLDVQLSALANSEQQQQSRRASIAGQTARMASASAQLVKAKADMARALDLAADGSISMRERDQTAAALATAEGVLRETFSGGEIARQDLKTVLVGRSGLKAQVEMARAELRLAEIDLLHTVIRAPETGQLGEVRVREGAYVTNGTSLMEVVPPLRYIIAQYKEALTYRMAIGQRVTFTVDALGGHRMTGRVSGIAPATGWEFAVLKPDNATGNFVKIPQRIGVMVQIDKNQPLAERLRPGMSVETRIEVAK</sequence>
<dbReference type="Gene3D" id="2.40.50.100">
    <property type="match status" value="1"/>
</dbReference>
<evidence type="ECO:0000259" key="2">
    <source>
        <dbReference type="Pfam" id="PF25917"/>
    </source>
</evidence>
<accession>T0H641</accession>
<dbReference type="PANTHER" id="PTHR30386">
    <property type="entry name" value="MEMBRANE FUSION SUBUNIT OF EMRAB-TOLC MULTIDRUG EFFLUX PUMP"/>
    <property type="match status" value="1"/>
</dbReference>
<keyword evidence="1" id="KW-1133">Transmembrane helix</keyword>
<dbReference type="PATRIC" id="fig|1096930.3.peg.4397"/>
<reference evidence="3 4" key="1">
    <citation type="journal article" date="2013" name="Genome Announc.">
        <title>Genome Sequence of Novosphingobium lindaniclasticum LE124T, Isolated from a Hexachlorocyclohexane Dumpsite.</title>
        <authorList>
            <person name="Saxena A."/>
            <person name="Nayyar N."/>
            <person name="Sangwan N."/>
            <person name="Kumari R."/>
            <person name="Khurana J.P."/>
            <person name="Lal R."/>
        </authorList>
    </citation>
    <scope>NUCLEOTIDE SEQUENCE [LARGE SCALE GENOMIC DNA]</scope>
    <source>
        <strain evidence="3 4">LE124</strain>
    </source>
</reference>
<comment type="caution">
    <text evidence="3">The sequence shown here is derived from an EMBL/GenBank/DDBJ whole genome shotgun (WGS) entry which is preliminary data.</text>
</comment>
<name>T0H641_9SPHN</name>
<dbReference type="Proteomes" id="UP000015527">
    <property type="component" value="Unassembled WGS sequence"/>
</dbReference>
<dbReference type="AlphaFoldDB" id="T0H641"/>
<dbReference type="InterPro" id="IPR050739">
    <property type="entry name" value="MFP"/>
</dbReference>
<dbReference type="Gene3D" id="2.40.30.170">
    <property type="match status" value="1"/>
</dbReference>